<evidence type="ECO:0000256" key="1">
    <source>
        <dbReference type="SAM" id="SignalP"/>
    </source>
</evidence>
<protein>
    <recommendedName>
        <fullName evidence="4">Lipoprotein</fullName>
    </recommendedName>
</protein>
<name>A0A1T4XZG2_9GAMM</name>
<keyword evidence="3" id="KW-1185">Reference proteome</keyword>
<dbReference type="RefSeq" id="WP_078924138.1">
    <property type="nucleotide sequence ID" value="NZ_FUYB01000028.1"/>
</dbReference>
<dbReference type="InterPro" id="IPR046172">
    <property type="entry name" value="DUF6174"/>
</dbReference>
<dbReference type="AlphaFoldDB" id="A0A1T4XZG2"/>
<feature type="chain" id="PRO_5010531407" description="Lipoprotein" evidence="1">
    <location>
        <begin position="23"/>
        <end position="238"/>
    </location>
</feature>
<proteinExistence type="predicted"/>
<evidence type="ECO:0008006" key="4">
    <source>
        <dbReference type="Google" id="ProtNLM"/>
    </source>
</evidence>
<sequence>MNRIILTSVLLSSLVACSTASEQVPLPKVQPPVMQSHWTTVTITGTSVQPDPVELKIRELEQAGQLKLLRVMESFPAQYVIKGSPQALSAVQAAANSPLAPQKDVSALAALDAAEAVWRQKRPAHYAYQLQTSCFCPPEYTQPIAIRVFQGKIQQADLVTSRKPLPPERKGDAKTIEELFKLIRDAINRPAASVKITYDQQYGFPSTISIDLDQMMADEEMYYTVQAFKVASGLKPAQ</sequence>
<accession>A0A1T4XZG2</accession>
<dbReference type="Pfam" id="PF19671">
    <property type="entry name" value="DUF6174"/>
    <property type="match status" value="1"/>
</dbReference>
<evidence type="ECO:0000313" key="3">
    <source>
        <dbReference type="Proteomes" id="UP000190460"/>
    </source>
</evidence>
<dbReference type="OrthoDB" id="162213at2"/>
<dbReference type="STRING" id="92487.SAMN02745130_03704"/>
<evidence type="ECO:0000313" key="2">
    <source>
        <dbReference type="EMBL" id="SKA94952.1"/>
    </source>
</evidence>
<dbReference type="Proteomes" id="UP000190460">
    <property type="component" value="Unassembled WGS sequence"/>
</dbReference>
<organism evidence="2 3">
    <name type="scientific">Thiothrix eikelboomii</name>
    <dbReference type="NCBI Taxonomy" id="92487"/>
    <lineage>
        <taxon>Bacteria</taxon>
        <taxon>Pseudomonadati</taxon>
        <taxon>Pseudomonadota</taxon>
        <taxon>Gammaproteobacteria</taxon>
        <taxon>Thiotrichales</taxon>
        <taxon>Thiotrichaceae</taxon>
        <taxon>Thiothrix</taxon>
    </lineage>
</organism>
<reference evidence="2 3" key="1">
    <citation type="submission" date="2017-02" db="EMBL/GenBank/DDBJ databases">
        <authorList>
            <person name="Peterson S.W."/>
        </authorList>
    </citation>
    <scope>NUCLEOTIDE SEQUENCE [LARGE SCALE GENOMIC DNA]</scope>
    <source>
        <strain evidence="2 3">ATCC 49788</strain>
    </source>
</reference>
<keyword evidence="1" id="KW-0732">Signal</keyword>
<dbReference type="EMBL" id="FUYB01000028">
    <property type="protein sequence ID" value="SKA94952.1"/>
    <property type="molecule type" value="Genomic_DNA"/>
</dbReference>
<feature type="signal peptide" evidence="1">
    <location>
        <begin position="1"/>
        <end position="22"/>
    </location>
</feature>
<dbReference type="PROSITE" id="PS51257">
    <property type="entry name" value="PROKAR_LIPOPROTEIN"/>
    <property type="match status" value="1"/>
</dbReference>
<gene>
    <name evidence="2" type="ORF">SAMN02745130_03704</name>
</gene>